<evidence type="ECO:0000313" key="4">
    <source>
        <dbReference type="Proteomes" id="UP001151760"/>
    </source>
</evidence>
<dbReference type="SUPFAM" id="SSF53098">
    <property type="entry name" value="Ribonuclease H-like"/>
    <property type="match status" value="1"/>
</dbReference>
<dbReference type="Pfam" id="PF00078">
    <property type="entry name" value="RVT_1"/>
    <property type="match status" value="1"/>
</dbReference>
<dbReference type="InterPro" id="IPR043128">
    <property type="entry name" value="Rev_trsase/Diguanyl_cyclase"/>
</dbReference>
<dbReference type="InterPro" id="IPR000477">
    <property type="entry name" value="RT_dom"/>
</dbReference>
<keyword evidence="3" id="KW-0808">Transferase</keyword>
<keyword evidence="3" id="KW-0695">RNA-directed DNA polymerase</keyword>
<dbReference type="PROSITE" id="PS50878">
    <property type="entry name" value="RT_POL"/>
    <property type="match status" value="1"/>
</dbReference>
<comment type="caution">
    <text evidence="3">The sequence shown here is derived from an EMBL/GenBank/DDBJ whole genome shotgun (WGS) entry which is preliminary data.</text>
</comment>
<protein>
    <submittedName>
        <fullName evidence="3">Reverse transcriptase domain-containing protein</fullName>
    </submittedName>
</protein>
<dbReference type="SUPFAM" id="SSF56672">
    <property type="entry name" value="DNA/RNA polymerases"/>
    <property type="match status" value="1"/>
</dbReference>
<dbReference type="Gene3D" id="3.30.420.10">
    <property type="entry name" value="Ribonuclease H-like superfamily/Ribonuclease H"/>
    <property type="match status" value="1"/>
</dbReference>
<dbReference type="EMBL" id="BQNB010015188">
    <property type="protein sequence ID" value="GJT37016.1"/>
    <property type="molecule type" value="Genomic_DNA"/>
</dbReference>
<dbReference type="Gene3D" id="3.10.10.10">
    <property type="entry name" value="HIV Type 1 Reverse Transcriptase, subunit A, domain 1"/>
    <property type="match status" value="1"/>
</dbReference>
<gene>
    <name evidence="3" type="ORF">Tco_0936881</name>
</gene>
<dbReference type="InterPro" id="IPR050951">
    <property type="entry name" value="Retrovirus_Pol_polyprotein"/>
</dbReference>
<reference evidence="3" key="2">
    <citation type="submission" date="2022-01" db="EMBL/GenBank/DDBJ databases">
        <authorList>
            <person name="Yamashiro T."/>
            <person name="Shiraishi A."/>
            <person name="Satake H."/>
            <person name="Nakayama K."/>
        </authorList>
    </citation>
    <scope>NUCLEOTIDE SEQUENCE</scope>
</reference>
<dbReference type="InterPro" id="IPR036397">
    <property type="entry name" value="RNaseH_sf"/>
</dbReference>
<dbReference type="InterPro" id="IPR041577">
    <property type="entry name" value="RT_RNaseH_2"/>
</dbReference>
<dbReference type="Proteomes" id="UP001151760">
    <property type="component" value="Unassembled WGS sequence"/>
</dbReference>
<reference evidence="3" key="1">
    <citation type="journal article" date="2022" name="Int. J. Mol. Sci.">
        <title>Draft Genome of Tanacetum Coccineum: Genomic Comparison of Closely Related Tanacetum-Family Plants.</title>
        <authorList>
            <person name="Yamashiro T."/>
            <person name="Shiraishi A."/>
            <person name="Nakayama K."/>
            <person name="Satake H."/>
        </authorList>
    </citation>
    <scope>NUCLEOTIDE SEQUENCE</scope>
</reference>
<name>A0ABQ5DCN2_9ASTR</name>
<proteinExistence type="predicted"/>
<sequence length="530" mass="61761">MCIDYHELNKLTVKNRYPLMRIDNLFDHLQGSRVYSKIDLRFGYHQLRVREEDIPNTAFKTCYGRYEFQVMPFGLTNAPAIFMDLMNRVCKPYLDKFVIVFIDDILIYSKSEEEHAEHLKLILELLKKEELYAKFFESVIIGCRKVNFLCSLIDSEGIHMDPAKIESIKDWASPKTPTEIHQFLGLAGYYRRFIEGFSKIAKPMMKLTQKNVKFDWSEKAEGLGEVLMQKEKVIAYASLQLKIHEKNYTTHDLELRAVVEVRKEENYGTEDLGGMIKNLEPRADGTLLPDLCKSPSRMPKTIRFVSLTCDPGNRLDGKVDETILEGSSLKTWSASSIISDRDSKFTSHFWKSLNQALGTQLDMSTAYHPKGWDRHLPLVEFSYNNKYHTSIKAAPFEALCSRKYRSPICWAEIKKRIQAARDRQKSYADRRRKPLEFEVGDKVILKVSPWKWVIRFGKRGKLNPRYIGPFKILAKMGMTAYRLEIPEKLSQVYSTFHVSNMKKRFFDEPLDVPLDEIQIDDKLNFIEEHG</sequence>
<evidence type="ECO:0000313" key="3">
    <source>
        <dbReference type="EMBL" id="GJT37016.1"/>
    </source>
</evidence>
<keyword evidence="3" id="KW-0548">Nucleotidyltransferase</keyword>
<dbReference type="InterPro" id="IPR056924">
    <property type="entry name" value="SH3_Tf2-1"/>
</dbReference>
<organism evidence="3 4">
    <name type="scientific">Tanacetum coccineum</name>
    <dbReference type="NCBI Taxonomy" id="301880"/>
    <lineage>
        <taxon>Eukaryota</taxon>
        <taxon>Viridiplantae</taxon>
        <taxon>Streptophyta</taxon>
        <taxon>Embryophyta</taxon>
        <taxon>Tracheophyta</taxon>
        <taxon>Spermatophyta</taxon>
        <taxon>Magnoliopsida</taxon>
        <taxon>eudicotyledons</taxon>
        <taxon>Gunneridae</taxon>
        <taxon>Pentapetalae</taxon>
        <taxon>asterids</taxon>
        <taxon>campanulids</taxon>
        <taxon>Asterales</taxon>
        <taxon>Asteraceae</taxon>
        <taxon>Asteroideae</taxon>
        <taxon>Anthemideae</taxon>
        <taxon>Anthemidinae</taxon>
        <taxon>Tanacetum</taxon>
    </lineage>
</organism>
<dbReference type="InterPro" id="IPR012337">
    <property type="entry name" value="RNaseH-like_sf"/>
</dbReference>
<feature type="domain" description="Reverse transcriptase" evidence="2">
    <location>
        <begin position="1"/>
        <end position="153"/>
    </location>
</feature>
<keyword evidence="4" id="KW-1185">Reference proteome</keyword>
<keyword evidence="1" id="KW-0511">Multifunctional enzyme</keyword>
<evidence type="ECO:0000256" key="1">
    <source>
        <dbReference type="ARBA" id="ARBA00023268"/>
    </source>
</evidence>
<dbReference type="Pfam" id="PF24626">
    <property type="entry name" value="SH3_Tf2-1"/>
    <property type="match status" value="1"/>
</dbReference>
<dbReference type="PANTHER" id="PTHR37984">
    <property type="entry name" value="PROTEIN CBG26694"/>
    <property type="match status" value="1"/>
</dbReference>
<dbReference type="GO" id="GO:0003964">
    <property type="term" value="F:RNA-directed DNA polymerase activity"/>
    <property type="evidence" value="ECO:0007669"/>
    <property type="project" value="UniProtKB-KW"/>
</dbReference>
<evidence type="ECO:0000259" key="2">
    <source>
        <dbReference type="PROSITE" id="PS50878"/>
    </source>
</evidence>
<dbReference type="PANTHER" id="PTHR37984:SF5">
    <property type="entry name" value="PROTEIN NYNRIN-LIKE"/>
    <property type="match status" value="1"/>
</dbReference>
<dbReference type="InterPro" id="IPR043502">
    <property type="entry name" value="DNA/RNA_pol_sf"/>
</dbReference>
<dbReference type="Gene3D" id="3.30.70.270">
    <property type="match status" value="2"/>
</dbReference>
<accession>A0ABQ5DCN2</accession>
<dbReference type="Pfam" id="PF17919">
    <property type="entry name" value="RT_RNaseH_2"/>
    <property type="match status" value="1"/>
</dbReference>
<dbReference type="CDD" id="cd01647">
    <property type="entry name" value="RT_LTR"/>
    <property type="match status" value="1"/>
</dbReference>